<reference evidence="6" key="1">
    <citation type="submission" date="2020-08" db="EMBL/GenBank/DDBJ databases">
        <title>Genome sequencing and assembly of the red palm weevil Rhynchophorus ferrugineus.</title>
        <authorList>
            <person name="Dias G.B."/>
            <person name="Bergman C.M."/>
            <person name="Manee M."/>
        </authorList>
    </citation>
    <scope>NUCLEOTIDE SEQUENCE</scope>
    <source>
        <strain evidence="6">AA-2017</strain>
        <tissue evidence="6">Whole larva</tissue>
    </source>
</reference>
<evidence type="ECO:0000259" key="4">
    <source>
        <dbReference type="Pfam" id="PF26103"/>
    </source>
</evidence>
<feature type="domain" description="Epg5-like central TPR repeats" evidence="4">
    <location>
        <begin position="1122"/>
        <end position="1515"/>
    </location>
</feature>
<evidence type="ECO:0000259" key="5">
    <source>
        <dbReference type="Pfam" id="PF26573"/>
    </source>
</evidence>
<dbReference type="PANTHER" id="PTHR31139:SF4">
    <property type="entry name" value="ECTOPIC P GRANULES PROTEIN 5 HOMOLOG"/>
    <property type="match status" value="1"/>
</dbReference>
<comment type="similarity">
    <text evidence="1">Belongs to the EPG5 family.</text>
</comment>
<evidence type="ECO:0000313" key="7">
    <source>
        <dbReference type="Proteomes" id="UP000625711"/>
    </source>
</evidence>
<keyword evidence="3" id="KW-0732">Signal</keyword>
<sequence length="1995" mass="230357">MFRYVIIAALLAMVSAAPAPEAKPDIILPVATSYLTQNHDTATEAIWVLVDSDGEDDETGGVPLKENDLVAIFNQLPMDNLFRCLLMIQKRDGQDNYDINACDENHVLRFLAISTVLLRLVYSGLQTYNQARYNQFSKRLSRFIRHVVQYATDQWEIFLMAKKVTDPAMVIRLHCEYDAFFLRAIFALYSSQKMGAWQFLAVVPYNMVTIKTLWKIFYFLHICDKHSQNILNPMVQGAYENKIWDKDFRDQFAERLETLEDAEIYYLLNTFANMALSRTNDDMNFIHCATMDLLEVGFICKTTQDSCAKSARILLAHITSKHPHLLSDILKKVRDNMATIRDLALYLYEDIPLSIWMLTDDDMNIIAGLLMRYTINDVETKLARMILSRLNWDLLPYEKHCDTALLVVKIVDQEPGYLQWGWQTILRLKLHISDKHFKEWAQVPELEKFDVLSKGVRENNPLASFVAILMTSWGHLVPLICAKGLNEIINIQHHQKHEAALFALYQIVPLFINSQECIINCEKFQEILMNLISADRGYISYAKSFIMTQNTVLQQFGNMIETQIVNYASYDLISPRLLVRLWMNSLVSIPNWNKDNGVLYLLDTITRAAFFHKDSLEIVFQNLRELYQCGTPQDSGSIISIFKWVSSGSNSVNTLLSSSLASYPWLAFVFLEIEHQEREIRSGLWREILIQLAKQKGKINVDNAIKKAASVVKITPFSSGWLCLYRWAQQSLDTPVDHPLLPLLWQKFFNLFLARLTFTSSADKMCVGERFFDGIVNFTFLKRIKRRLQQTVDHYRVKCDEESDDAERKQFYSSCLNVFQAFLLWLEEPRLQEGNILLQNLPVQYMSNLLSLIIEQNSNVSWYEFVDYQRIKEDQQTCIKTWKVANFRERTNVNQPLPNPGYCMESANPIERILRRLVTYDNPRNPPAIITKPPMVQQIDFSSKEIMFKLLEPSFKILKQFAHNHVLKISELKALDCSYKELIPQLYRSILTKVKKTVPCRGKNQTVLCSGAAIIVLEMQEAIINERIEHQIQTNRTAYESLLDKSLQSSAVNLYVSSVTIQQCVRILQQQLKCNPDTAELGVELFYYIFSVLNEEIISYPPTKILFSSCLEKLGQSHICGVENQMARLLQSILKEPNYAVYLAPHFSPANIGTSNMLLTYSTIIKEMSKRYDISFALLSKFEIKNWLTMKNPKLFERSQMIECIVKALSNIGFDPPVEALTLHGIYRKHLITLFEHEFPEHYGEVLMHLLKASNGHPESNLICKSVWLDIINVLSQPVNVTLKGPLREQLRQYAQYQKQLNHQELLETADLLARHFTSERFQYGLYGLYPKCRHYIDIYVLLLGMVGHGLIISSLNTHQGLLGDKMCEKIWPYLREMFAPWMIPYSMQHLKDNMATWIQQLADDRSILLPWIPSDLVYAQKIINVFFECILFIINTLPAATNILSFLWQWYVTCFAHISVKDHILGAIHQSFSAFPWHNFWPTMVDLEFMLKVIDLYLPDCHSFLGHVFISVSWVNWMNNFQLAPTNIKVRIYHCFLNLLVKLSNEPNMRKNYLDKLKALIVQAEHFEWAILEPLVFQHVMDWFVMSSDSAIIFRNDPLDLDYRLLFFLKGVSGLNKSWVSLNPSLEQKRLIFVKSNIKMLSVYVSRHRNLLGSRQRELHTVIIEYLNNVETIVTTDDEMHNLLKELVCIVNISDISTLASNTFIQWIQNKPGNGMVIKNLLKCLGTNVTDCDCLADLCELTITCYFCNTVSQENFHEPSWSEIIELMRFENSKSAELEKVLRSKGAFLTLNVILLQRVTRKVDSEMLFLYCLDWMEDIKISETAESKIPLLWLTMLKLALEMCEDREASAATLLFKFADVLMQLSEDKGGGRWGRGLLNAIGLTRQEAVSLKFICRALAGYVMAQLPEMKGRPQLVRRTENASSRVGQPGGNADCPKILLSLDFGQSQGKIKEAAQLALNMIQDPANSLHNADMFLWSLLKQFYIKGYLKDVS</sequence>
<dbReference type="Pfam" id="PF26573">
    <property type="entry name" value="TPR_Epg5_2"/>
    <property type="match status" value="1"/>
</dbReference>
<organism evidence="6 7">
    <name type="scientific">Rhynchophorus ferrugineus</name>
    <name type="common">Red palm weevil</name>
    <name type="synonym">Curculio ferrugineus</name>
    <dbReference type="NCBI Taxonomy" id="354439"/>
    <lineage>
        <taxon>Eukaryota</taxon>
        <taxon>Metazoa</taxon>
        <taxon>Ecdysozoa</taxon>
        <taxon>Arthropoda</taxon>
        <taxon>Hexapoda</taxon>
        <taxon>Insecta</taxon>
        <taxon>Pterygota</taxon>
        <taxon>Neoptera</taxon>
        <taxon>Endopterygota</taxon>
        <taxon>Coleoptera</taxon>
        <taxon>Polyphaga</taxon>
        <taxon>Cucujiformia</taxon>
        <taxon>Curculionidae</taxon>
        <taxon>Dryophthorinae</taxon>
        <taxon>Rhynchophorus</taxon>
    </lineage>
</organism>
<dbReference type="EMBL" id="JAACXV010000174">
    <property type="protein sequence ID" value="KAF7282451.1"/>
    <property type="molecule type" value="Genomic_DNA"/>
</dbReference>
<keyword evidence="2" id="KW-0072">Autophagy</keyword>
<comment type="caution">
    <text evidence="6">The sequence shown here is derived from an EMBL/GenBank/DDBJ whole genome shotgun (WGS) entry which is preliminary data.</text>
</comment>
<dbReference type="InterPro" id="IPR051436">
    <property type="entry name" value="Autophagy-related_EPG5"/>
</dbReference>
<evidence type="ECO:0000256" key="3">
    <source>
        <dbReference type="SAM" id="SignalP"/>
    </source>
</evidence>
<evidence type="ECO:0000256" key="1">
    <source>
        <dbReference type="ARBA" id="ARBA00010948"/>
    </source>
</evidence>
<keyword evidence="7" id="KW-1185">Reference proteome</keyword>
<dbReference type="Pfam" id="PF26106">
    <property type="entry name" value="TPR_Epg5_C"/>
    <property type="match status" value="1"/>
</dbReference>
<accession>A0A834MHI8</accession>
<dbReference type="Proteomes" id="UP000625711">
    <property type="component" value="Unassembled WGS sequence"/>
</dbReference>
<dbReference type="OrthoDB" id="75419at2759"/>
<feature type="domain" description="Epg5-like TPR" evidence="5">
    <location>
        <begin position="679"/>
        <end position="867"/>
    </location>
</feature>
<protein>
    <recommendedName>
        <fullName evidence="8">Ectopic P granules protein 5 homolog</fullName>
    </recommendedName>
</protein>
<dbReference type="GO" id="GO:0097352">
    <property type="term" value="P:autophagosome maturation"/>
    <property type="evidence" value="ECO:0007669"/>
    <property type="project" value="TreeGrafter"/>
</dbReference>
<evidence type="ECO:0008006" key="8">
    <source>
        <dbReference type="Google" id="ProtNLM"/>
    </source>
</evidence>
<gene>
    <name evidence="6" type="ORF">GWI33_002679</name>
</gene>
<dbReference type="Pfam" id="PF26103">
    <property type="entry name" value="TPR_Epg5"/>
    <property type="match status" value="1"/>
</dbReference>
<proteinExistence type="inferred from homology"/>
<feature type="chain" id="PRO_5032401708" description="Ectopic P granules protein 5 homolog" evidence="3">
    <location>
        <begin position="17"/>
        <end position="1995"/>
    </location>
</feature>
<dbReference type="GO" id="GO:0005737">
    <property type="term" value="C:cytoplasm"/>
    <property type="evidence" value="ECO:0007669"/>
    <property type="project" value="TreeGrafter"/>
</dbReference>
<evidence type="ECO:0000313" key="6">
    <source>
        <dbReference type="EMBL" id="KAF7282451.1"/>
    </source>
</evidence>
<name>A0A834MHI8_RHYFE</name>
<dbReference type="InterPro" id="IPR058750">
    <property type="entry name" value="TPR_Epg5"/>
</dbReference>
<feature type="signal peptide" evidence="3">
    <location>
        <begin position="1"/>
        <end position="16"/>
    </location>
</feature>
<dbReference type="InterPro" id="IPR059030">
    <property type="entry name" value="TPR_Epg5_mid"/>
</dbReference>
<evidence type="ECO:0000256" key="2">
    <source>
        <dbReference type="ARBA" id="ARBA00023006"/>
    </source>
</evidence>
<dbReference type="PANTHER" id="PTHR31139">
    <property type="entry name" value="ECTOPIC P GRANULES PROTEIN 5 HOMOLOG"/>
    <property type="match status" value="1"/>
</dbReference>